<dbReference type="AlphaFoldDB" id="A0A9W7G9H7"/>
<dbReference type="OrthoDB" id="407325at2759"/>
<reference evidence="1" key="1">
    <citation type="submission" date="2022-07" db="EMBL/GenBank/DDBJ databases">
        <title>Genome analysis of Parmales, a sister group of diatoms, reveals the evolutionary specialization of diatoms from phago-mixotrophs to photoautotrophs.</title>
        <authorList>
            <person name="Ban H."/>
            <person name="Sato S."/>
            <person name="Yoshikawa S."/>
            <person name="Kazumasa Y."/>
            <person name="Nakamura Y."/>
            <person name="Ichinomiya M."/>
            <person name="Saitoh K."/>
            <person name="Sato N."/>
            <person name="Blanc-Mathieu R."/>
            <person name="Endo H."/>
            <person name="Kuwata A."/>
            <person name="Ogata H."/>
        </authorList>
    </citation>
    <scope>NUCLEOTIDE SEQUENCE</scope>
</reference>
<keyword evidence="2" id="KW-1185">Reference proteome</keyword>
<evidence type="ECO:0000313" key="2">
    <source>
        <dbReference type="Proteomes" id="UP001165082"/>
    </source>
</evidence>
<dbReference type="Proteomes" id="UP001165082">
    <property type="component" value="Unassembled WGS sequence"/>
</dbReference>
<dbReference type="PANTHER" id="PTHR14614">
    <property type="entry name" value="HEPATOCELLULAR CARCINOMA-ASSOCIATED ANTIGEN"/>
    <property type="match status" value="1"/>
</dbReference>
<evidence type="ECO:0000313" key="1">
    <source>
        <dbReference type="EMBL" id="GMI36919.1"/>
    </source>
</evidence>
<proteinExistence type="predicted"/>
<dbReference type="EMBL" id="BRXZ01007959">
    <property type="protein sequence ID" value="GMI36919.1"/>
    <property type="molecule type" value="Genomic_DNA"/>
</dbReference>
<protein>
    <submittedName>
        <fullName evidence="1">Uncharacterized protein</fullName>
    </submittedName>
</protein>
<accession>A0A9W7G9H7</accession>
<feature type="non-terminal residue" evidence="1">
    <location>
        <position position="1"/>
    </location>
</feature>
<dbReference type="InterPro" id="IPR029063">
    <property type="entry name" value="SAM-dependent_MTases_sf"/>
</dbReference>
<organism evidence="1 2">
    <name type="scientific">Triparma retinervis</name>
    <dbReference type="NCBI Taxonomy" id="2557542"/>
    <lineage>
        <taxon>Eukaryota</taxon>
        <taxon>Sar</taxon>
        <taxon>Stramenopiles</taxon>
        <taxon>Ochrophyta</taxon>
        <taxon>Bolidophyceae</taxon>
        <taxon>Parmales</taxon>
        <taxon>Triparmaceae</taxon>
        <taxon>Triparma</taxon>
    </lineage>
</organism>
<comment type="caution">
    <text evidence="1">The sequence shown here is derived from an EMBL/GenBank/DDBJ whole genome shotgun (WGS) entry which is preliminary data.</text>
</comment>
<dbReference type="Pfam" id="PF10294">
    <property type="entry name" value="Methyltransf_16"/>
    <property type="match status" value="1"/>
</dbReference>
<sequence>MDGLPDGLKVNFDWRSYIFTNPRASALVGKVKTRLGVDFKTAEKENRPVAVRVGPGDEAVLSVAQQLGNDYNVKGDELGVGAVVWDAAIVLGWFLGRFPEIVKGGKTVIDLGSGTVRCLGRVEFCHYWWGGGLPSGVREAAGWGEDGDGGENFFDVIIASDDLYDDKAFPPLLESLKVITGPRTLIVFAYKRRMNSREIGFFEKIEEAFDLGVVDLDVVGCEPYTETY</sequence>
<dbReference type="InterPro" id="IPR019410">
    <property type="entry name" value="Methyltransf_16"/>
</dbReference>
<gene>
    <name evidence="1" type="ORF">TrRE_jg5502</name>
</gene>
<dbReference type="Gene3D" id="3.40.50.150">
    <property type="entry name" value="Vaccinia Virus protein VP39"/>
    <property type="match status" value="2"/>
</dbReference>
<name>A0A9W7G9H7_9STRA</name>